<dbReference type="Proteomes" id="UP001185028">
    <property type="component" value="Unassembled WGS sequence"/>
</dbReference>
<evidence type="ECO:0000259" key="1">
    <source>
        <dbReference type="PROSITE" id="PS51186"/>
    </source>
</evidence>
<feature type="domain" description="N-acetyltransferase" evidence="1">
    <location>
        <begin position="1"/>
        <end position="134"/>
    </location>
</feature>
<dbReference type="PANTHER" id="PTHR43233">
    <property type="entry name" value="FAMILY N-ACETYLTRANSFERASE, PUTATIVE (AFU_ORTHOLOGUE AFUA_6G03350)-RELATED"/>
    <property type="match status" value="1"/>
</dbReference>
<dbReference type="PROSITE" id="PS51186">
    <property type="entry name" value="GNAT"/>
    <property type="match status" value="1"/>
</dbReference>
<dbReference type="RefSeq" id="WP_229685797.1">
    <property type="nucleotide sequence ID" value="NZ_BMMB01000006.1"/>
</dbReference>
<dbReference type="EMBL" id="JAVDQH010000007">
    <property type="protein sequence ID" value="MDR6244261.1"/>
    <property type="molecule type" value="Genomic_DNA"/>
</dbReference>
<proteinExistence type="predicted"/>
<gene>
    <name evidence="2" type="ORF">JOC58_002154</name>
</gene>
<dbReference type="SUPFAM" id="SSF55729">
    <property type="entry name" value="Acyl-CoA N-acyltransferases (Nat)"/>
    <property type="match status" value="1"/>
</dbReference>
<name>A0ABU1IZ94_9BACL</name>
<dbReference type="Gene3D" id="3.40.630.30">
    <property type="match status" value="1"/>
</dbReference>
<sequence>MEIQHRIPSIDEYLHLRKIAGLSEMSQEGAAKGLPLSLFAVVLEEQGEAIGMGRVVGDGGLFFHVTDIAVHPDHQGKGYGKAIMGEIRDYLQQHMPPRAMATLFADVPADRLYAQFGFEYAAPASLGMWLRQSS</sequence>
<dbReference type="Pfam" id="PF13508">
    <property type="entry name" value="Acetyltransf_7"/>
    <property type="match status" value="1"/>
</dbReference>
<reference evidence="2 3" key="1">
    <citation type="submission" date="2023-07" db="EMBL/GenBank/DDBJ databases">
        <title>Genomic Encyclopedia of Type Strains, Phase IV (KMG-IV): sequencing the most valuable type-strain genomes for metagenomic binning, comparative biology and taxonomic classification.</title>
        <authorList>
            <person name="Goeker M."/>
        </authorList>
    </citation>
    <scope>NUCLEOTIDE SEQUENCE [LARGE SCALE GENOMIC DNA]</scope>
    <source>
        <strain evidence="2 3">DSM 22170</strain>
    </source>
</reference>
<evidence type="ECO:0000313" key="3">
    <source>
        <dbReference type="Proteomes" id="UP001185028"/>
    </source>
</evidence>
<dbReference type="InterPro" id="IPR000182">
    <property type="entry name" value="GNAT_dom"/>
</dbReference>
<keyword evidence="3" id="KW-1185">Reference proteome</keyword>
<protein>
    <submittedName>
        <fullName evidence="2">GNAT superfamily N-acetyltransferase</fullName>
    </submittedName>
</protein>
<dbReference type="PANTHER" id="PTHR43233:SF1">
    <property type="entry name" value="FAMILY N-ACETYLTRANSFERASE, PUTATIVE (AFU_ORTHOLOGUE AFUA_6G03350)-RELATED"/>
    <property type="match status" value="1"/>
</dbReference>
<dbReference type="InterPro" id="IPR053144">
    <property type="entry name" value="Acetyltransferase_Butenolide"/>
</dbReference>
<dbReference type="InterPro" id="IPR016181">
    <property type="entry name" value="Acyl_CoA_acyltransferase"/>
</dbReference>
<comment type="caution">
    <text evidence="2">The sequence shown here is derived from an EMBL/GenBank/DDBJ whole genome shotgun (WGS) entry which is preliminary data.</text>
</comment>
<evidence type="ECO:0000313" key="2">
    <source>
        <dbReference type="EMBL" id="MDR6244261.1"/>
    </source>
</evidence>
<dbReference type="CDD" id="cd04301">
    <property type="entry name" value="NAT_SF"/>
    <property type="match status" value="1"/>
</dbReference>
<accession>A0ABU1IZ94</accession>
<organism evidence="2 3">
    <name type="scientific">Paenibacillus hunanensis</name>
    <dbReference type="NCBI Taxonomy" id="539262"/>
    <lineage>
        <taxon>Bacteria</taxon>
        <taxon>Bacillati</taxon>
        <taxon>Bacillota</taxon>
        <taxon>Bacilli</taxon>
        <taxon>Bacillales</taxon>
        <taxon>Paenibacillaceae</taxon>
        <taxon>Paenibacillus</taxon>
    </lineage>
</organism>